<dbReference type="Pfam" id="PF00486">
    <property type="entry name" value="Trans_reg_C"/>
    <property type="match status" value="1"/>
</dbReference>
<sequence>MLVDQRQLLIDGERVRVGSRAFDILLTLLACPGEVVTKNDIMAAVWPGYVVDDNNLAVHVSALRRLLGPGAISTVPGSGYRLTLPGRSSSPPHPAPAGPPAAPLVPVVGREPDLDSLDRLVRRHPLVSLVGAAGIGKSTLAQRLLQERRDTFLHGAAWCDLDAVTDPEAVTGRIARALSLRQNAADLLGAVANALRPLSILIVLDGVERVVDEVTRVVDILRNAAPGIRVLVTSQLPLGLDGEQVLRLQPLSIPASTATAAQALEHGSVQCFVRRAAQGSEGFQLTDTNVTDVITICRRLDGIPLAIELAAARAATLGTGALASLLDHRFRLLRSFNRSISARHATLKSALDWSLGMLTPAERVVFRRTGVFHGGFSVEMLAAVASDTDLDAGRVTAALGSLVDKSLVHAEAGWPDRLRLLESTRSLAREHLEDAGEMEPLRQRHAFAVVARFRAAMAEVHGNRVRLDDLRGALERDLDNAHAAMAWALSHDPAGACALMPALSFVAAEARSRETQALWERTAPHADDRLPARVLADWALGCALFWWNRNVDAMDRWATRAAPLYDTLGDADGRYTAQAAHLVVAARRGVAVDEHRTRLARLFDVSLSPEARRHGASACAIAAAVAGDADAAAGFLTETLALAHLQGDSLNVANAQINLLDAALGQGRVDDAIAHGEAVVTQLRDERRRGVLGVAQLNLAAAYVAKGLGAAVFELAREAWPLAVAEGLQPYWADYLALAFATAGRPHDAARLLGFGDTGYDLYHTTRVANERAAALRAEALARDRLGDLAFEGARAQGRALAAGDVPDLLDGPAHTPPGGGRIHSPADAPPGGAEGTAGAVTSP</sequence>
<keyword evidence="1 2" id="KW-0238">DNA-binding</keyword>
<dbReference type="CDD" id="cd00383">
    <property type="entry name" value="trans_reg_C"/>
    <property type="match status" value="1"/>
</dbReference>
<dbReference type="InterPro" id="IPR016032">
    <property type="entry name" value="Sig_transdc_resp-reg_C-effctor"/>
</dbReference>
<evidence type="ECO:0000313" key="6">
    <source>
        <dbReference type="Proteomes" id="UP000193427"/>
    </source>
</evidence>
<dbReference type="PANTHER" id="PTHR47691:SF3">
    <property type="entry name" value="HTH-TYPE TRANSCRIPTIONAL REGULATOR RV0890C-RELATED"/>
    <property type="match status" value="1"/>
</dbReference>
<dbReference type="SUPFAM" id="SSF46894">
    <property type="entry name" value="C-terminal effector domain of the bipartite response regulators"/>
    <property type="match status" value="1"/>
</dbReference>
<dbReference type="EMBL" id="CP015118">
    <property type="protein sequence ID" value="ARN20766.1"/>
    <property type="molecule type" value="Genomic_DNA"/>
</dbReference>
<dbReference type="SMART" id="SM00382">
    <property type="entry name" value="AAA"/>
    <property type="match status" value="1"/>
</dbReference>
<dbReference type="InterPro" id="IPR003593">
    <property type="entry name" value="AAA+_ATPase"/>
</dbReference>
<evidence type="ECO:0000313" key="5">
    <source>
        <dbReference type="EMBL" id="ARN20766.1"/>
    </source>
</evidence>
<dbReference type="AlphaFoldDB" id="A0A1W6L948"/>
<dbReference type="SUPFAM" id="SSF48452">
    <property type="entry name" value="TPR-like"/>
    <property type="match status" value="1"/>
</dbReference>
<reference evidence="5 6" key="1">
    <citation type="submission" date="2016-04" db="EMBL/GenBank/DDBJ databases">
        <title>Complete genome sequence of natural rubber-degrading, novel Gram-negative bacterium, Rhizobacter gummiphilus strain NS21.</title>
        <authorList>
            <person name="Tabata M."/>
            <person name="Kasai D."/>
            <person name="Fukuda M."/>
        </authorList>
    </citation>
    <scope>NUCLEOTIDE SEQUENCE [LARGE SCALE GENOMIC DNA]</scope>
    <source>
        <strain evidence="5 6">NS21</strain>
    </source>
</reference>
<dbReference type="GO" id="GO:0000160">
    <property type="term" value="P:phosphorelay signal transduction system"/>
    <property type="evidence" value="ECO:0007669"/>
    <property type="project" value="InterPro"/>
</dbReference>
<dbReference type="InterPro" id="IPR036388">
    <property type="entry name" value="WH-like_DNA-bd_sf"/>
</dbReference>
<feature type="region of interest" description="Disordered" evidence="3">
    <location>
        <begin position="82"/>
        <end position="103"/>
    </location>
</feature>
<proteinExistence type="predicted"/>
<evidence type="ECO:0000256" key="3">
    <source>
        <dbReference type="SAM" id="MobiDB-lite"/>
    </source>
</evidence>
<organism evidence="5 6">
    <name type="scientific">Piscinibacter gummiphilus</name>
    <dbReference type="NCBI Taxonomy" id="946333"/>
    <lineage>
        <taxon>Bacteria</taxon>
        <taxon>Pseudomonadati</taxon>
        <taxon>Pseudomonadota</taxon>
        <taxon>Betaproteobacteria</taxon>
        <taxon>Burkholderiales</taxon>
        <taxon>Sphaerotilaceae</taxon>
        <taxon>Piscinibacter</taxon>
    </lineage>
</organism>
<dbReference type="PANTHER" id="PTHR47691">
    <property type="entry name" value="REGULATOR-RELATED"/>
    <property type="match status" value="1"/>
</dbReference>
<feature type="compositionally biased region" description="Pro residues" evidence="3">
    <location>
        <begin position="91"/>
        <end position="103"/>
    </location>
</feature>
<dbReference type="KEGG" id="rgu:A4W93_13150"/>
<accession>A0A1W6L948</accession>
<dbReference type="PROSITE" id="PS51755">
    <property type="entry name" value="OMPR_PHOB"/>
    <property type="match status" value="1"/>
</dbReference>
<dbReference type="STRING" id="946333.A4W93_13150"/>
<dbReference type="InterPro" id="IPR027417">
    <property type="entry name" value="P-loop_NTPase"/>
</dbReference>
<dbReference type="GO" id="GO:0006355">
    <property type="term" value="P:regulation of DNA-templated transcription"/>
    <property type="evidence" value="ECO:0007669"/>
    <property type="project" value="InterPro"/>
</dbReference>
<gene>
    <name evidence="5" type="ORF">A4W93_13150</name>
</gene>
<dbReference type="RefSeq" id="WP_157131650.1">
    <property type="nucleotide sequence ID" value="NZ_BSPR01000007.1"/>
</dbReference>
<dbReference type="PRINTS" id="PR00364">
    <property type="entry name" value="DISEASERSIST"/>
</dbReference>
<dbReference type="SUPFAM" id="SSF52540">
    <property type="entry name" value="P-loop containing nucleoside triphosphate hydrolases"/>
    <property type="match status" value="1"/>
</dbReference>
<dbReference type="SMART" id="SM00862">
    <property type="entry name" value="Trans_reg_C"/>
    <property type="match status" value="1"/>
</dbReference>
<feature type="DNA-binding region" description="OmpR/PhoB-type" evidence="2">
    <location>
        <begin position="1"/>
        <end position="84"/>
    </location>
</feature>
<feature type="domain" description="OmpR/PhoB-type" evidence="4">
    <location>
        <begin position="1"/>
        <end position="84"/>
    </location>
</feature>
<protein>
    <recommendedName>
        <fullName evidence="4">OmpR/PhoB-type domain-containing protein</fullName>
    </recommendedName>
</protein>
<dbReference type="InterPro" id="IPR041664">
    <property type="entry name" value="AAA_16"/>
</dbReference>
<dbReference type="Gene3D" id="1.10.10.10">
    <property type="entry name" value="Winged helix-like DNA-binding domain superfamily/Winged helix DNA-binding domain"/>
    <property type="match status" value="1"/>
</dbReference>
<name>A0A1W6L948_9BURK</name>
<evidence type="ECO:0000256" key="1">
    <source>
        <dbReference type="ARBA" id="ARBA00023125"/>
    </source>
</evidence>
<dbReference type="GO" id="GO:0003677">
    <property type="term" value="F:DNA binding"/>
    <property type="evidence" value="ECO:0007669"/>
    <property type="project" value="UniProtKB-UniRule"/>
</dbReference>
<keyword evidence="6" id="KW-1185">Reference proteome</keyword>
<evidence type="ECO:0000256" key="2">
    <source>
        <dbReference type="PROSITE-ProRule" id="PRU01091"/>
    </source>
</evidence>
<dbReference type="Pfam" id="PF13191">
    <property type="entry name" value="AAA_16"/>
    <property type="match status" value="1"/>
</dbReference>
<dbReference type="Proteomes" id="UP000193427">
    <property type="component" value="Chromosome"/>
</dbReference>
<dbReference type="InterPro" id="IPR001867">
    <property type="entry name" value="OmpR/PhoB-type_DNA-bd"/>
</dbReference>
<evidence type="ECO:0000259" key="4">
    <source>
        <dbReference type="PROSITE" id="PS51755"/>
    </source>
</evidence>
<feature type="region of interest" description="Disordered" evidence="3">
    <location>
        <begin position="805"/>
        <end position="844"/>
    </location>
</feature>
<feature type="compositionally biased region" description="Low complexity" evidence="3">
    <location>
        <begin position="826"/>
        <end position="844"/>
    </location>
</feature>
<dbReference type="InterPro" id="IPR011990">
    <property type="entry name" value="TPR-like_helical_dom_sf"/>
</dbReference>
<dbReference type="Gene3D" id="3.40.50.300">
    <property type="entry name" value="P-loop containing nucleotide triphosphate hydrolases"/>
    <property type="match status" value="1"/>
</dbReference>